<dbReference type="Pfam" id="PF04398">
    <property type="entry name" value="DUF538"/>
    <property type="match status" value="1"/>
</dbReference>
<dbReference type="FunCoup" id="A0A1Q3CGV0">
    <property type="interactions" value="68"/>
</dbReference>
<comment type="caution">
    <text evidence="1">The sequence shown here is derived from an EMBL/GenBank/DDBJ whole genome shotgun (WGS) entry which is preliminary data.</text>
</comment>
<dbReference type="EMBL" id="BDDD01001976">
    <property type="protein sequence ID" value="GAV79437.1"/>
    <property type="molecule type" value="Genomic_DNA"/>
</dbReference>
<dbReference type="Proteomes" id="UP000187406">
    <property type="component" value="Unassembled WGS sequence"/>
</dbReference>
<dbReference type="AlphaFoldDB" id="A0A1Q3CGV0"/>
<dbReference type="InterPro" id="IPR036758">
    <property type="entry name" value="At5g01610-like"/>
</dbReference>
<dbReference type="InParanoid" id="A0A1Q3CGV0"/>
<name>A0A1Q3CGV0_CEPFO</name>
<evidence type="ECO:0000313" key="2">
    <source>
        <dbReference type="Proteomes" id="UP000187406"/>
    </source>
</evidence>
<organism evidence="1 2">
    <name type="scientific">Cephalotus follicularis</name>
    <name type="common">Albany pitcher plant</name>
    <dbReference type="NCBI Taxonomy" id="3775"/>
    <lineage>
        <taxon>Eukaryota</taxon>
        <taxon>Viridiplantae</taxon>
        <taxon>Streptophyta</taxon>
        <taxon>Embryophyta</taxon>
        <taxon>Tracheophyta</taxon>
        <taxon>Spermatophyta</taxon>
        <taxon>Magnoliopsida</taxon>
        <taxon>eudicotyledons</taxon>
        <taxon>Gunneridae</taxon>
        <taxon>Pentapetalae</taxon>
        <taxon>rosids</taxon>
        <taxon>fabids</taxon>
        <taxon>Oxalidales</taxon>
        <taxon>Cephalotaceae</taxon>
        <taxon>Cephalotus</taxon>
    </lineage>
</organism>
<dbReference type="PANTHER" id="PTHR31676:SF7">
    <property type="entry name" value="DUF538 DOMAIN-CONTAINING PROTEIN"/>
    <property type="match status" value="1"/>
</dbReference>
<dbReference type="InterPro" id="IPR007493">
    <property type="entry name" value="DUF538"/>
</dbReference>
<evidence type="ECO:0000313" key="1">
    <source>
        <dbReference type="EMBL" id="GAV79437.1"/>
    </source>
</evidence>
<dbReference type="PANTHER" id="PTHR31676">
    <property type="entry name" value="T31J12.3 PROTEIN-RELATED"/>
    <property type="match status" value="1"/>
</dbReference>
<protein>
    <submittedName>
        <fullName evidence="1">DUF538 domain-containing protein</fullName>
    </submittedName>
</protein>
<gene>
    <name evidence="1" type="ORF">CFOL_v3_22902</name>
</gene>
<reference evidence="2" key="1">
    <citation type="submission" date="2016-04" db="EMBL/GenBank/DDBJ databases">
        <title>Cephalotus genome sequencing.</title>
        <authorList>
            <person name="Fukushima K."/>
            <person name="Hasebe M."/>
            <person name="Fang X."/>
        </authorList>
    </citation>
    <scope>NUCLEOTIDE SEQUENCE [LARGE SCALE GENOMIC DNA]</scope>
    <source>
        <strain evidence="2">cv. St1</strain>
    </source>
</reference>
<sequence>MASRQIADHRENAEIFSGESLCKQKSQELLAEMNLPKGLLPLNDMVEVGYNRTTGFVWLKQKKKTEHRFRAIGRTVAYDTEITGFVEDRRMKALTGVKSKEILIWVSVSDIYVNDKDSSKITFGNPTGLSRTFPVSAFQLQ</sequence>
<accession>A0A1Q3CGV0</accession>
<keyword evidence="2" id="KW-1185">Reference proteome</keyword>
<dbReference type="Gene3D" id="2.30.240.10">
    <property type="entry name" value="At5g01610-like"/>
    <property type="match status" value="1"/>
</dbReference>
<dbReference type="STRING" id="3775.A0A1Q3CGV0"/>
<proteinExistence type="predicted"/>
<dbReference type="SUPFAM" id="SSF141562">
    <property type="entry name" value="At5g01610-like"/>
    <property type="match status" value="1"/>
</dbReference>
<dbReference type="OrthoDB" id="1885001at2759"/>